<reference evidence="2 3" key="1">
    <citation type="journal article" date="2019" name="Commun. Biol.">
        <title>The bagworm genome reveals a unique fibroin gene that provides high tensile strength.</title>
        <authorList>
            <person name="Kono N."/>
            <person name="Nakamura H."/>
            <person name="Ohtoshi R."/>
            <person name="Tomita M."/>
            <person name="Numata K."/>
            <person name="Arakawa K."/>
        </authorList>
    </citation>
    <scope>NUCLEOTIDE SEQUENCE [LARGE SCALE GENOMIC DNA]</scope>
</reference>
<gene>
    <name evidence="2" type="ORF">EVAR_35513_1</name>
</gene>
<evidence type="ECO:0000256" key="1">
    <source>
        <dbReference type="SAM" id="MobiDB-lite"/>
    </source>
</evidence>
<accession>A0A4C1X8S1</accession>
<name>A0A4C1X8S1_EUMVA</name>
<comment type="caution">
    <text evidence="2">The sequence shown here is derived from an EMBL/GenBank/DDBJ whole genome shotgun (WGS) entry which is preliminary data.</text>
</comment>
<sequence>MDLATPEISNRISDGEGRQYGLGRPRTLGARDGSQSSLEIGDARSGHSPEAATEADLGAAAGEWRRASC</sequence>
<evidence type="ECO:0000313" key="3">
    <source>
        <dbReference type="Proteomes" id="UP000299102"/>
    </source>
</evidence>
<dbReference type="AlphaFoldDB" id="A0A4C1X8S1"/>
<dbReference type="EMBL" id="BGZK01000743">
    <property type="protein sequence ID" value="GBP58734.1"/>
    <property type="molecule type" value="Genomic_DNA"/>
</dbReference>
<dbReference type="Proteomes" id="UP000299102">
    <property type="component" value="Unassembled WGS sequence"/>
</dbReference>
<proteinExistence type="predicted"/>
<protein>
    <submittedName>
        <fullName evidence="2">Uncharacterized protein</fullName>
    </submittedName>
</protein>
<evidence type="ECO:0000313" key="2">
    <source>
        <dbReference type="EMBL" id="GBP58734.1"/>
    </source>
</evidence>
<feature type="region of interest" description="Disordered" evidence="1">
    <location>
        <begin position="1"/>
        <end position="69"/>
    </location>
</feature>
<keyword evidence="3" id="KW-1185">Reference proteome</keyword>
<organism evidence="2 3">
    <name type="scientific">Eumeta variegata</name>
    <name type="common">Bagworm moth</name>
    <name type="synonym">Eumeta japonica</name>
    <dbReference type="NCBI Taxonomy" id="151549"/>
    <lineage>
        <taxon>Eukaryota</taxon>
        <taxon>Metazoa</taxon>
        <taxon>Ecdysozoa</taxon>
        <taxon>Arthropoda</taxon>
        <taxon>Hexapoda</taxon>
        <taxon>Insecta</taxon>
        <taxon>Pterygota</taxon>
        <taxon>Neoptera</taxon>
        <taxon>Endopterygota</taxon>
        <taxon>Lepidoptera</taxon>
        <taxon>Glossata</taxon>
        <taxon>Ditrysia</taxon>
        <taxon>Tineoidea</taxon>
        <taxon>Psychidae</taxon>
        <taxon>Oiketicinae</taxon>
        <taxon>Eumeta</taxon>
    </lineage>
</organism>
<feature type="compositionally biased region" description="Low complexity" evidence="1">
    <location>
        <begin position="50"/>
        <end position="62"/>
    </location>
</feature>